<evidence type="ECO:0000313" key="4">
    <source>
        <dbReference type="Proteomes" id="UP000625551"/>
    </source>
</evidence>
<keyword evidence="4" id="KW-1185">Reference proteome</keyword>
<gene>
    <name evidence="3" type="ORF">H9Q13_08515</name>
</gene>
<dbReference type="Pfam" id="PF03061">
    <property type="entry name" value="4HBT"/>
    <property type="match status" value="1"/>
</dbReference>
<organism evidence="3 4">
    <name type="scientific">Pontibacter aquaedesilientis</name>
    <dbReference type="NCBI Taxonomy" id="2766980"/>
    <lineage>
        <taxon>Bacteria</taxon>
        <taxon>Pseudomonadati</taxon>
        <taxon>Bacteroidota</taxon>
        <taxon>Cytophagia</taxon>
        <taxon>Cytophagales</taxon>
        <taxon>Hymenobacteraceae</taxon>
        <taxon>Pontibacter</taxon>
    </lineage>
</organism>
<evidence type="ECO:0000256" key="1">
    <source>
        <dbReference type="ARBA" id="ARBA00022801"/>
    </source>
</evidence>
<dbReference type="Gene3D" id="3.10.129.10">
    <property type="entry name" value="Hotdog Thioesterase"/>
    <property type="match status" value="1"/>
</dbReference>
<feature type="domain" description="Thioesterase" evidence="2">
    <location>
        <begin position="51"/>
        <end position="124"/>
    </location>
</feature>
<sequence length="153" mass="16951">MKKEEHYRRLEQLYLGANVQQLFSGSTISVAHSKAEITLPVDPKYFHGAQAIHGATYFKLLDDAAYFAVASLVTDVFIVTASFQINLLRPVSGGTLKAAGIVRSVGKNLYVAEATLQNERGKEVAFGTGQFMRTNQPWTSLEHYRPGNQEEES</sequence>
<dbReference type="InterPro" id="IPR029069">
    <property type="entry name" value="HotDog_dom_sf"/>
</dbReference>
<proteinExistence type="predicted"/>
<dbReference type="SUPFAM" id="SSF54637">
    <property type="entry name" value="Thioesterase/thiol ester dehydrase-isomerase"/>
    <property type="match status" value="1"/>
</dbReference>
<dbReference type="InterPro" id="IPR003736">
    <property type="entry name" value="PAAI_dom"/>
</dbReference>
<dbReference type="Proteomes" id="UP000625551">
    <property type="component" value="Unassembled WGS sequence"/>
</dbReference>
<evidence type="ECO:0000259" key="2">
    <source>
        <dbReference type="Pfam" id="PF03061"/>
    </source>
</evidence>
<accession>A0ABR7XFX6</accession>
<comment type="caution">
    <text evidence="3">The sequence shown here is derived from an EMBL/GenBank/DDBJ whole genome shotgun (WGS) entry which is preliminary data.</text>
</comment>
<dbReference type="EMBL" id="JACXAJ010000002">
    <property type="protein sequence ID" value="MBD1397204.1"/>
    <property type="molecule type" value="Genomic_DNA"/>
</dbReference>
<protein>
    <submittedName>
        <fullName evidence="3">PaaI family thioesterase</fullName>
    </submittedName>
</protein>
<evidence type="ECO:0000313" key="3">
    <source>
        <dbReference type="EMBL" id="MBD1397204.1"/>
    </source>
</evidence>
<keyword evidence="1" id="KW-0378">Hydrolase</keyword>
<dbReference type="InterPro" id="IPR006683">
    <property type="entry name" value="Thioestr_dom"/>
</dbReference>
<dbReference type="RefSeq" id="WP_191183321.1">
    <property type="nucleotide sequence ID" value="NZ_JACXAJ010000002.1"/>
</dbReference>
<reference evidence="3 4" key="1">
    <citation type="submission" date="2020-09" db="EMBL/GenBank/DDBJ databases">
        <title>Genome sequencing and assembly of Pontibacter sp.</title>
        <authorList>
            <person name="Chhetri G."/>
        </authorList>
    </citation>
    <scope>NUCLEOTIDE SEQUENCE [LARGE SCALE GENOMIC DNA]</scope>
    <source>
        <strain evidence="3 4">JH31</strain>
    </source>
</reference>
<dbReference type="NCBIfam" id="TIGR00369">
    <property type="entry name" value="unchar_dom_1"/>
    <property type="match status" value="1"/>
</dbReference>
<dbReference type="CDD" id="cd03443">
    <property type="entry name" value="PaaI_thioesterase"/>
    <property type="match status" value="1"/>
</dbReference>
<name>A0ABR7XFX6_9BACT</name>